<evidence type="ECO:0000313" key="6">
    <source>
        <dbReference type="Proteomes" id="UP001266099"/>
    </source>
</evidence>
<dbReference type="Gene3D" id="2.40.280.10">
    <property type="match status" value="1"/>
</dbReference>
<comment type="function">
    <text evidence="3">Required for rescue of stalled ribosomes mediated by trans-translation. Binds to transfer-messenger RNA (tmRNA), required for stable association of tmRNA with ribosomes. tmRNA and SmpB together mimic tRNA shape, replacing the anticodon stem-loop with SmpB. tmRNA is encoded by the ssrA gene; the 2 termini fold to resemble tRNA(Ala) and it encodes a 'tag peptide', a short internal open reading frame. During trans-translation Ala-aminoacylated tmRNA acts like a tRNA, entering the A-site of stalled ribosomes, displacing the stalled mRNA. The ribosome then switches to translate the ORF on the tmRNA; the nascent peptide is terminated with the 'tag peptide' encoded by the tmRNA and targeted for degradation. The ribosome is freed to recommence translation, which seems to be the essential function of trans-translation.</text>
</comment>
<evidence type="ECO:0000256" key="3">
    <source>
        <dbReference type="HAMAP-Rule" id="MF_00023"/>
    </source>
</evidence>
<organism evidence="5 6">
    <name type="scientific">Arcanobacterium hippocoleae</name>
    <dbReference type="NCBI Taxonomy" id="149017"/>
    <lineage>
        <taxon>Bacteria</taxon>
        <taxon>Bacillati</taxon>
        <taxon>Actinomycetota</taxon>
        <taxon>Actinomycetes</taxon>
        <taxon>Actinomycetales</taxon>
        <taxon>Actinomycetaceae</taxon>
        <taxon>Arcanobacterium</taxon>
    </lineage>
</organism>
<dbReference type="HAMAP" id="MF_00023">
    <property type="entry name" value="SmpB"/>
    <property type="match status" value="1"/>
</dbReference>
<dbReference type="Pfam" id="PF01668">
    <property type="entry name" value="SmpB"/>
    <property type="match status" value="1"/>
</dbReference>
<evidence type="ECO:0000256" key="1">
    <source>
        <dbReference type="ARBA" id="ARBA00022490"/>
    </source>
</evidence>
<dbReference type="RefSeq" id="WP_309954670.1">
    <property type="nucleotide sequence ID" value="NZ_JAVDUJ010000001.1"/>
</dbReference>
<reference evidence="5 6" key="1">
    <citation type="submission" date="2023-07" db="EMBL/GenBank/DDBJ databases">
        <title>Sequencing the genomes of 1000 actinobacteria strains.</title>
        <authorList>
            <person name="Klenk H.-P."/>
        </authorList>
    </citation>
    <scope>NUCLEOTIDE SEQUENCE [LARGE SCALE GENOMIC DNA]</scope>
    <source>
        <strain evidence="5 6">DSM 15539</strain>
    </source>
</reference>
<gene>
    <name evidence="3" type="primary">smpB</name>
    <name evidence="5" type="ORF">J2S36_000207</name>
</gene>
<evidence type="ECO:0000256" key="2">
    <source>
        <dbReference type="ARBA" id="ARBA00022884"/>
    </source>
</evidence>
<keyword evidence="6" id="KW-1185">Reference proteome</keyword>
<dbReference type="SUPFAM" id="SSF74982">
    <property type="entry name" value="Small protein B (SmpB)"/>
    <property type="match status" value="1"/>
</dbReference>
<dbReference type="InterPro" id="IPR020081">
    <property type="entry name" value="SsrA-bd_prot_CS"/>
</dbReference>
<keyword evidence="1 3" id="KW-0963">Cytoplasm</keyword>
<sequence length="178" mass="20422">MAKKSNKSAGKLTPAQKAKAEADAKKVIARNKKARHDYHIDKIYEAGLVLSGTEVKALRMGRASLTESWIEFDRRGEAWLVGCNIPIYAMGSWTNHAPTQKRKLLLHQYEIDNLRLKVRDKGTTVVPLELYFVRGRVKIEIALARGKKDWDKRETLRRKQDERDTARAMSDAHKRGRI</sequence>
<comment type="subcellular location">
    <subcellularLocation>
        <location evidence="3">Cytoplasm</location>
    </subcellularLocation>
    <text evidence="3">The tmRNA-SmpB complex associates with stalled 70S ribosomes.</text>
</comment>
<proteinExistence type="inferred from homology"/>
<accession>A0ABU1SZV8</accession>
<comment type="caution">
    <text evidence="5">The sequence shown here is derived from an EMBL/GenBank/DDBJ whole genome shotgun (WGS) entry which is preliminary data.</text>
</comment>
<evidence type="ECO:0000313" key="5">
    <source>
        <dbReference type="EMBL" id="MDR6938664.1"/>
    </source>
</evidence>
<protein>
    <recommendedName>
        <fullName evidence="3">SsrA-binding protein</fullName>
    </recommendedName>
    <alternativeName>
        <fullName evidence="3">Small protein B</fullName>
    </alternativeName>
</protein>
<dbReference type="EMBL" id="JAVDUJ010000001">
    <property type="protein sequence ID" value="MDR6938664.1"/>
    <property type="molecule type" value="Genomic_DNA"/>
</dbReference>
<dbReference type="PANTHER" id="PTHR30308">
    <property type="entry name" value="TMRNA-BINDING COMPONENT OF TRANS-TRANSLATION TAGGING COMPLEX"/>
    <property type="match status" value="1"/>
</dbReference>
<feature type="region of interest" description="Disordered" evidence="4">
    <location>
        <begin position="154"/>
        <end position="178"/>
    </location>
</feature>
<dbReference type="CDD" id="cd09294">
    <property type="entry name" value="SmpB"/>
    <property type="match status" value="1"/>
</dbReference>
<dbReference type="NCBIfam" id="TIGR00086">
    <property type="entry name" value="smpB"/>
    <property type="match status" value="1"/>
</dbReference>
<dbReference type="InterPro" id="IPR023620">
    <property type="entry name" value="SmpB"/>
</dbReference>
<dbReference type="Proteomes" id="UP001266099">
    <property type="component" value="Unassembled WGS sequence"/>
</dbReference>
<dbReference type="InterPro" id="IPR000037">
    <property type="entry name" value="SsrA-bd_prot"/>
</dbReference>
<dbReference type="NCBIfam" id="NF003843">
    <property type="entry name" value="PRK05422.1"/>
    <property type="match status" value="1"/>
</dbReference>
<keyword evidence="2 3" id="KW-0694">RNA-binding</keyword>
<comment type="similarity">
    <text evidence="3">Belongs to the SmpB family.</text>
</comment>
<name>A0ABU1SZV8_9ACTO</name>
<dbReference type="PROSITE" id="PS01317">
    <property type="entry name" value="SSRP"/>
    <property type="match status" value="1"/>
</dbReference>
<dbReference type="PANTHER" id="PTHR30308:SF2">
    <property type="entry name" value="SSRA-BINDING PROTEIN"/>
    <property type="match status" value="1"/>
</dbReference>
<evidence type="ECO:0000256" key="4">
    <source>
        <dbReference type="SAM" id="MobiDB-lite"/>
    </source>
</evidence>